<evidence type="ECO:0000256" key="11">
    <source>
        <dbReference type="SAM" id="SignalP"/>
    </source>
</evidence>
<reference evidence="12 13" key="1">
    <citation type="submission" date="2019-02" db="EMBL/GenBank/DDBJ databases">
        <title>Genome sequencing of the rare red list fungi Bondarzewia mesenterica.</title>
        <authorList>
            <person name="Buettner E."/>
            <person name="Kellner H."/>
        </authorList>
    </citation>
    <scope>NUCLEOTIDE SEQUENCE [LARGE SCALE GENOMIC DNA]</scope>
    <source>
        <strain evidence="12 13">DSM 108281</strain>
    </source>
</reference>
<dbReference type="PANTHER" id="PTHR46300">
    <property type="entry name" value="P450, PUTATIVE (EUROFUNG)-RELATED-RELATED"/>
    <property type="match status" value="1"/>
</dbReference>
<protein>
    <recommendedName>
        <fullName evidence="14">Cytochrome P450</fullName>
    </recommendedName>
</protein>
<keyword evidence="4 9" id="KW-0349">Heme</keyword>
<dbReference type="PRINTS" id="PR00385">
    <property type="entry name" value="P450"/>
</dbReference>
<dbReference type="Pfam" id="PF00067">
    <property type="entry name" value="p450"/>
    <property type="match status" value="1"/>
</dbReference>
<evidence type="ECO:0000313" key="13">
    <source>
        <dbReference type="Proteomes" id="UP000310158"/>
    </source>
</evidence>
<keyword evidence="7 9" id="KW-0408">Iron</keyword>
<dbReference type="InterPro" id="IPR050364">
    <property type="entry name" value="Cytochrome_P450_fung"/>
</dbReference>
<feature type="binding site" description="axial binding residue" evidence="9">
    <location>
        <position position="436"/>
    </location>
    <ligand>
        <name>heme</name>
        <dbReference type="ChEBI" id="CHEBI:30413"/>
    </ligand>
    <ligandPart>
        <name>Fe</name>
        <dbReference type="ChEBI" id="CHEBI:18248"/>
    </ligandPart>
</feature>
<keyword evidence="5 9" id="KW-0479">Metal-binding</keyword>
<dbReference type="InterPro" id="IPR001128">
    <property type="entry name" value="Cyt_P450"/>
</dbReference>
<evidence type="ECO:0000256" key="4">
    <source>
        <dbReference type="ARBA" id="ARBA00022617"/>
    </source>
</evidence>
<organism evidence="12 13">
    <name type="scientific">Bondarzewia mesenterica</name>
    <dbReference type="NCBI Taxonomy" id="1095465"/>
    <lineage>
        <taxon>Eukaryota</taxon>
        <taxon>Fungi</taxon>
        <taxon>Dikarya</taxon>
        <taxon>Basidiomycota</taxon>
        <taxon>Agaricomycotina</taxon>
        <taxon>Agaricomycetes</taxon>
        <taxon>Russulales</taxon>
        <taxon>Bondarzewiaceae</taxon>
        <taxon>Bondarzewia</taxon>
    </lineage>
</organism>
<comment type="similarity">
    <text evidence="3 10">Belongs to the cytochrome P450 family.</text>
</comment>
<dbReference type="CDD" id="cd11065">
    <property type="entry name" value="CYP64-like"/>
    <property type="match status" value="1"/>
</dbReference>
<evidence type="ECO:0000313" key="12">
    <source>
        <dbReference type="EMBL" id="THH16045.1"/>
    </source>
</evidence>
<dbReference type="AlphaFoldDB" id="A0A4S4LUT0"/>
<dbReference type="InterPro" id="IPR017972">
    <property type="entry name" value="Cyt_P450_CS"/>
</dbReference>
<dbReference type="InterPro" id="IPR036396">
    <property type="entry name" value="Cyt_P450_sf"/>
</dbReference>
<comment type="caution">
    <text evidence="12">The sequence shown here is derived from an EMBL/GenBank/DDBJ whole genome shotgun (WGS) entry which is preliminary data.</text>
</comment>
<proteinExistence type="inferred from homology"/>
<name>A0A4S4LUT0_9AGAM</name>
<gene>
    <name evidence="12" type="ORF">EW146_g4546</name>
</gene>
<evidence type="ECO:0000256" key="3">
    <source>
        <dbReference type="ARBA" id="ARBA00010617"/>
    </source>
</evidence>
<feature type="chain" id="PRO_5021003919" description="Cytochrome P450" evidence="11">
    <location>
        <begin position="23"/>
        <end position="527"/>
    </location>
</feature>
<dbReference type="Gene3D" id="1.10.630.10">
    <property type="entry name" value="Cytochrome P450"/>
    <property type="match status" value="1"/>
</dbReference>
<dbReference type="PANTHER" id="PTHR46300:SF7">
    <property type="entry name" value="P450, PUTATIVE (EUROFUNG)-RELATED"/>
    <property type="match status" value="1"/>
</dbReference>
<evidence type="ECO:0000256" key="5">
    <source>
        <dbReference type="ARBA" id="ARBA00022723"/>
    </source>
</evidence>
<keyword evidence="13" id="KW-1185">Reference proteome</keyword>
<dbReference type="PRINTS" id="PR00463">
    <property type="entry name" value="EP450I"/>
</dbReference>
<evidence type="ECO:0000256" key="2">
    <source>
        <dbReference type="ARBA" id="ARBA00005179"/>
    </source>
</evidence>
<sequence>MSSFLDLLALPLGLVLVSLVYKWRTKPAFPLPPGPRRLPIIRNLLDMPKRDEWATYQKWGKDHGSDIIHLEVLGTHLIILNSQTAANDLLNKRSSLYSDRPKMAVIVRLDWGLVFTSYGQRWRDMRKAFHYYFHPTATLQYHAIEERATVELLQRLLDTPEDFMEHLRHMAGRVILEIAYGIKVQPRGDPYIDDAERALEGVTLGSTRRAGLYDMLPFLQWLPAWAPGNGFIREAKKRTHYCLQAPEDAYRHVKEAIANGTAGPSVVASMIKKNEYKQSNYDEEIAKYTAGSMYLGGADTTMSALETFCLAMILHPEAQKKAQAEIDAVIGHDRLPNFEDENSLPYVNALVKEVLRWRPVVPLVPAGLAAAPHRLISDDVYKGYYIPAGSIVIGNARAMLHDELTFSEADKFKPEHFLDTSIKFPEVAFGFGRRVCPGRYMARGSIWIAIVSILATLDISKAVDKDGKAIEPTDEYSSGLIVTVLTFFVSFPPILSSNSYPAPFRCTIKSRSPEAEKLIRGPGTADQ</sequence>
<dbReference type="SUPFAM" id="SSF48264">
    <property type="entry name" value="Cytochrome P450"/>
    <property type="match status" value="1"/>
</dbReference>
<dbReference type="OrthoDB" id="2789670at2759"/>
<evidence type="ECO:0008006" key="14">
    <source>
        <dbReference type="Google" id="ProtNLM"/>
    </source>
</evidence>
<evidence type="ECO:0000256" key="8">
    <source>
        <dbReference type="ARBA" id="ARBA00023033"/>
    </source>
</evidence>
<keyword evidence="6 10" id="KW-0560">Oxidoreductase</keyword>
<dbReference type="GO" id="GO:0004497">
    <property type="term" value="F:monooxygenase activity"/>
    <property type="evidence" value="ECO:0007669"/>
    <property type="project" value="UniProtKB-KW"/>
</dbReference>
<dbReference type="EMBL" id="SGPL01000177">
    <property type="protein sequence ID" value="THH16045.1"/>
    <property type="molecule type" value="Genomic_DNA"/>
</dbReference>
<evidence type="ECO:0000256" key="1">
    <source>
        <dbReference type="ARBA" id="ARBA00001971"/>
    </source>
</evidence>
<dbReference type="InterPro" id="IPR002401">
    <property type="entry name" value="Cyt_P450_E_grp-I"/>
</dbReference>
<comment type="cofactor">
    <cofactor evidence="1 9">
        <name>heme</name>
        <dbReference type="ChEBI" id="CHEBI:30413"/>
    </cofactor>
</comment>
<evidence type="ECO:0000256" key="7">
    <source>
        <dbReference type="ARBA" id="ARBA00023004"/>
    </source>
</evidence>
<evidence type="ECO:0000256" key="9">
    <source>
        <dbReference type="PIRSR" id="PIRSR602401-1"/>
    </source>
</evidence>
<accession>A0A4S4LUT0</accession>
<dbReference type="Proteomes" id="UP000310158">
    <property type="component" value="Unassembled WGS sequence"/>
</dbReference>
<dbReference type="PROSITE" id="PS00086">
    <property type="entry name" value="CYTOCHROME_P450"/>
    <property type="match status" value="1"/>
</dbReference>
<feature type="signal peptide" evidence="11">
    <location>
        <begin position="1"/>
        <end position="22"/>
    </location>
</feature>
<keyword evidence="11" id="KW-0732">Signal</keyword>
<dbReference type="GO" id="GO:0016705">
    <property type="term" value="F:oxidoreductase activity, acting on paired donors, with incorporation or reduction of molecular oxygen"/>
    <property type="evidence" value="ECO:0007669"/>
    <property type="project" value="InterPro"/>
</dbReference>
<evidence type="ECO:0000256" key="10">
    <source>
        <dbReference type="RuleBase" id="RU000461"/>
    </source>
</evidence>
<keyword evidence="8 10" id="KW-0503">Monooxygenase</keyword>
<dbReference type="GO" id="GO:0005506">
    <property type="term" value="F:iron ion binding"/>
    <property type="evidence" value="ECO:0007669"/>
    <property type="project" value="InterPro"/>
</dbReference>
<evidence type="ECO:0000256" key="6">
    <source>
        <dbReference type="ARBA" id="ARBA00023002"/>
    </source>
</evidence>
<dbReference type="GO" id="GO:0020037">
    <property type="term" value="F:heme binding"/>
    <property type="evidence" value="ECO:0007669"/>
    <property type="project" value="InterPro"/>
</dbReference>
<comment type="pathway">
    <text evidence="2">Secondary metabolite biosynthesis.</text>
</comment>